<proteinExistence type="predicted"/>
<dbReference type="EMBL" id="CP132485">
    <property type="protein sequence ID" value="WLV83760.1"/>
    <property type="molecule type" value="Genomic_DNA"/>
</dbReference>
<protein>
    <submittedName>
        <fullName evidence="2">DUF3100 domain-containing protein</fullName>
    </submittedName>
</protein>
<reference evidence="2 3" key="1">
    <citation type="submission" date="2023-08" db="EMBL/GenBank/DDBJ databases">
        <authorList>
            <person name="Buchebner-Jance M."/>
        </authorList>
    </citation>
    <scope>NUCLEOTIDE SEQUENCE [LARGE SCALE GENOMIC DNA]</scope>
    <source>
        <strain evidence="2 3">NCIMB 15475</strain>
    </source>
</reference>
<accession>A0ABD7Z9Y7</accession>
<keyword evidence="1" id="KW-1133">Transmembrane helix</keyword>
<name>A0ABD7Z9Y7_LACZE</name>
<evidence type="ECO:0000313" key="2">
    <source>
        <dbReference type="EMBL" id="WLV83760.1"/>
    </source>
</evidence>
<organism evidence="2 3">
    <name type="scientific">Lacticaseibacillus zeae subsp. silagei</name>
    <dbReference type="NCBI Taxonomy" id="3068307"/>
    <lineage>
        <taxon>Bacteria</taxon>
        <taxon>Bacillati</taxon>
        <taxon>Bacillota</taxon>
        <taxon>Bacilli</taxon>
        <taxon>Lactobacillales</taxon>
        <taxon>Lactobacillaceae</taxon>
        <taxon>Lacticaseibacillus</taxon>
    </lineage>
</organism>
<gene>
    <name evidence="2" type="ORF">LACZS2_000149</name>
</gene>
<feature type="transmembrane region" description="Helical" evidence="1">
    <location>
        <begin position="76"/>
        <end position="93"/>
    </location>
</feature>
<feature type="transmembrane region" description="Helical" evidence="1">
    <location>
        <begin position="99"/>
        <end position="117"/>
    </location>
</feature>
<evidence type="ECO:0000313" key="3">
    <source>
        <dbReference type="Proteomes" id="UP001229832"/>
    </source>
</evidence>
<evidence type="ECO:0000256" key="1">
    <source>
        <dbReference type="SAM" id="Phobius"/>
    </source>
</evidence>
<keyword evidence="1" id="KW-0812">Transmembrane</keyword>
<feature type="transmembrane region" description="Helical" evidence="1">
    <location>
        <begin position="37"/>
        <end position="56"/>
    </location>
</feature>
<dbReference type="AlphaFoldDB" id="A0ABD7Z9Y7"/>
<sequence>MTYPSLRARIKVEWKSYLVAALFTAIAEYIGTVKLKVGPGMIILFPVFYAIILGMLSGPQVMHWFDNKHVKAASKLVIVGICPFVVNLGITAGANMDMILHAGPALLVMASAICSAFSSASPWPCCSACGASRSAPQVRLIASITSP</sequence>
<dbReference type="InterPro" id="IPR021450">
    <property type="entry name" value="DUF3100"/>
</dbReference>
<dbReference type="Proteomes" id="UP001229832">
    <property type="component" value="Chromosome"/>
</dbReference>
<feature type="transmembrane region" description="Helical" evidence="1">
    <location>
        <begin position="12"/>
        <end position="31"/>
    </location>
</feature>
<keyword evidence="3" id="KW-1185">Reference proteome</keyword>
<keyword evidence="1" id="KW-0472">Membrane</keyword>
<dbReference type="Pfam" id="PF11299">
    <property type="entry name" value="DUF3100"/>
    <property type="match status" value="1"/>
</dbReference>